<dbReference type="GO" id="GO:0005737">
    <property type="term" value="C:cytoplasm"/>
    <property type="evidence" value="ECO:0007669"/>
    <property type="project" value="TreeGrafter"/>
</dbReference>
<keyword evidence="2 6" id="KW-0489">Methyltransferase</keyword>
<comment type="similarity">
    <text evidence="1 4">Belongs to the N(4)/N(6)-methyltransferase family.</text>
</comment>
<dbReference type="PANTHER" id="PTHR13370">
    <property type="entry name" value="RNA METHYLASE-RELATED"/>
    <property type="match status" value="1"/>
</dbReference>
<dbReference type="CDD" id="cd02440">
    <property type="entry name" value="AdoMet_MTases"/>
    <property type="match status" value="1"/>
</dbReference>
<feature type="domain" description="DNA methylase N-4/N-6" evidence="5">
    <location>
        <begin position="19"/>
        <end position="265"/>
    </location>
</feature>
<keyword evidence="3 6" id="KW-0808">Transferase</keyword>
<dbReference type="AlphaFoldDB" id="A0A2N2EA90"/>
<dbReference type="GO" id="GO:0003677">
    <property type="term" value="F:DNA binding"/>
    <property type="evidence" value="ECO:0007669"/>
    <property type="project" value="InterPro"/>
</dbReference>
<evidence type="ECO:0000313" key="7">
    <source>
        <dbReference type="Proteomes" id="UP000233517"/>
    </source>
</evidence>
<dbReference type="InterPro" id="IPR029063">
    <property type="entry name" value="SAM-dependent_MTases_sf"/>
</dbReference>
<accession>A0A2N2EA90</accession>
<protein>
    <recommendedName>
        <fullName evidence="4">Methyltransferase</fullName>
        <ecNumber evidence="4">2.1.1.-</ecNumber>
    </recommendedName>
</protein>
<dbReference type="PROSITE" id="PS00092">
    <property type="entry name" value="N6_MTASE"/>
    <property type="match status" value="1"/>
</dbReference>
<organism evidence="6 7">
    <name type="scientific">Candidatus Falkowbacteria bacterium HGW-Falkowbacteria-1</name>
    <dbReference type="NCBI Taxonomy" id="2013768"/>
    <lineage>
        <taxon>Bacteria</taxon>
        <taxon>Candidatus Falkowiibacteriota</taxon>
    </lineage>
</organism>
<evidence type="ECO:0000259" key="5">
    <source>
        <dbReference type="Pfam" id="PF01555"/>
    </source>
</evidence>
<evidence type="ECO:0000256" key="3">
    <source>
        <dbReference type="ARBA" id="ARBA00022679"/>
    </source>
</evidence>
<name>A0A2N2EA90_9BACT</name>
<gene>
    <name evidence="6" type="ORF">CVU82_00050</name>
</gene>
<dbReference type="Gene3D" id="3.40.50.150">
    <property type="entry name" value="Vaccinia Virus protein VP39"/>
    <property type="match status" value="1"/>
</dbReference>
<evidence type="ECO:0000256" key="2">
    <source>
        <dbReference type="ARBA" id="ARBA00022603"/>
    </source>
</evidence>
<evidence type="ECO:0000313" key="6">
    <source>
        <dbReference type="EMBL" id="PKM91596.1"/>
    </source>
</evidence>
<dbReference type="Pfam" id="PF01555">
    <property type="entry name" value="N6_N4_Mtase"/>
    <property type="match status" value="1"/>
</dbReference>
<sequence>MIKQGDCKTELKKIEQNSVDLIYLDPPFFTQKKQLQKTRDNSKEYSFDDNWENIESYKNYIEERLIECNRVLKNTGSIFLHCDRSASHHLRIALDNVFGANNFQSEIIWSYKRWSNAKKGLLNAHQVIYFYSKTADFKFNHIFENYSPTTNIDQIFQKRMRDENGKTKYKDNLDGGYELMEDKKGVPLSDVWDIPFLNPKANERVGYPTQKPILLLEKVIQLVTNEGDIVLDPFCGSGTTLVAAKLLNRKYMGFDISDDAIQLAHKRIENPIRTDSNLLKNGKDSYLNQDPEILQMLKVIDATPVQRNKGIDGFLNIDNSAKPIPIKIQRFNETLEKAKRLLLQASSKNGFKMRVLIKTNNLCDATLFDFGQEVAHKDLVIVDSINEFIKNKEKMILSF</sequence>
<dbReference type="InterPro" id="IPR002941">
    <property type="entry name" value="DNA_methylase_N4/N6"/>
</dbReference>
<dbReference type="GO" id="GO:0032259">
    <property type="term" value="P:methylation"/>
    <property type="evidence" value="ECO:0007669"/>
    <property type="project" value="UniProtKB-KW"/>
</dbReference>
<reference evidence="6 7" key="1">
    <citation type="journal article" date="2017" name="ISME J.">
        <title>Potential for microbial H2 and metal transformations associated with novel bacteria and archaea in deep terrestrial subsurface sediments.</title>
        <authorList>
            <person name="Hernsdorf A.W."/>
            <person name="Amano Y."/>
            <person name="Miyakawa K."/>
            <person name="Ise K."/>
            <person name="Suzuki Y."/>
            <person name="Anantharaman K."/>
            <person name="Probst A."/>
            <person name="Burstein D."/>
            <person name="Thomas B.C."/>
            <person name="Banfield J.F."/>
        </authorList>
    </citation>
    <scope>NUCLEOTIDE SEQUENCE [LARGE SCALE GENOMIC DNA]</scope>
    <source>
        <strain evidence="6">HGW-Falkowbacteria-1</strain>
    </source>
</reference>
<dbReference type="Proteomes" id="UP000233517">
    <property type="component" value="Unassembled WGS sequence"/>
</dbReference>
<dbReference type="PRINTS" id="PR00508">
    <property type="entry name" value="S21N4MTFRASE"/>
</dbReference>
<dbReference type="EMBL" id="PHAI01000001">
    <property type="protein sequence ID" value="PKM91596.1"/>
    <property type="molecule type" value="Genomic_DNA"/>
</dbReference>
<dbReference type="PANTHER" id="PTHR13370:SF24">
    <property type="entry name" value="TYPE III RESTRICTION-MODIFICATION ENZYME STYLTI MOD SUBUNIT"/>
    <property type="match status" value="1"/>
</dbReference>
<dbReference type="InterPro" id="IPR001091">
    <property type="entry name" value="RM_Methyltransferase"/>
</dbReference>
<evidence type="ECO:0000256" key="1">
    <source>
        <dbReference type="ARBA" id="ARBA00006594"/>
    </source>
</evidence>
<proteinExistence type="inferred from homology"/>
<dbReference type="FunFam" id="3.40.50.150:FF:000347">
    <property type="entry name" value="Methyltransferase"/>
    <property type="match status" value="1"/>
</dbReference>
<dbReference type="SUPFAM" id="SSF53335">
    <property type="entry name" value="S-adenosyl-L-methionine-dependent methyltransferases"/>
    <property type="match status" value="1"/>
</dbReference>
<comment type="caution">
    <text evidence="6">The sequence shown here is derived from an EMBL/GenBank/DDBJ whole genome shotgun (WGS) entry which is preliminary data.</text>
</comment>
<dbReference type="GO" id="GO:0008170">
    <property type="term" value="F:N-methyltransferase activity"/>
    <property type="evidence" value="ECO:0007669"/>
    <property type="project" value="InterPro"/>
</dbReference>
<dbReference type="EC" id="2.1.1.-" evidence="4"/>
<dbReference type="InterPro" id="IPR002052">
    <property type="entry name" value="DNA_methylase_N6_adenine_CS"/>
</dbReference>
<evidence type="ECO:0000256" key="4">
    <source>
        <dbReference type="RuleBase" id="RU362026"/>
    </source>
</evidence>